<sequence>MLLLSVFFLIVGVPSIILGFQESDWMWVIAGIVCTGFGALLIKLKFDADDENEKHRLARIAVEEERKRFLTERNLIDSQWVSDLNSTICAIDEQKEEVCFFYLDDNLKYTTSKNYTYEDILEVEVLVDGETITKTSRGSQLSGALLGGALAGGVGAVIGGLSGSTTSQEKIGSIQLKITVNDITNPIILLKIFYTSTPWDKNDEELKQYSDTAMEWQGLFAVIINNGDKKVEAKAETENNISDEIRKLHELLKDGILTEGEFNNQKQKLLMR</sequence>
<evidence type="ECO:0000313" key="4">
    <source>
        <dbReference type="Proteomes" id="UP001527052"/>
    </source>
</evidence>
<name>A0ABT4EM86_9BACI</name>
<dbReference type="Pfam" id="PF09851">
    <property type="entry name" value="SHOCT"/>
    <property type="match status" value="1"/>
</dbReference>
<keyword evidence="1" id="KW-0472">Membrane</keyword>
<keyword evidence="4" id="KW-1185">Reference proteome</keyword>
<reference evidence="3 4" key="1">
    <citation type="submission" date="2022-05" db="EMBL/GenBank/DDBJ databases">
        <title>Genome Sequencing of Bee-Associated Microbes.</title>
        <authorList>
            <person name="Dunlap C."/>
        </authorList>
    </citation>
    <scope>NUCLEOTIDE SEQUENCE [LARGE SCALE GENOMIC DNA]</scope>
    <source>
        <strain evidence="3 4">NRRL BD-083</strain>
    </source>
</reference>
<feature type="domain" description="SHOCT" evidence="2">
    <location>
        <begin position="243"/>
        <end position="270"/>
    </location>
</feature>
<proteinExistence type="predicted"/>
<gene>
    <name evidence="3" type="ORF">M5W82_00175</name>
</gene>
<evidence type="ECO:0000313" key="3">
    <source>
        <dbReference type="EMBL" id="MCY9545359.1"/>
    </source>
</evidence>
<dbReference type="RefSeq" id="WP_268635626.1">
    <property type="nucleotide sequence ID" value="NZ_JAMDLZ010000001.1"/>
</dbReference>
<feature type="transmembrane region" description="Helical" evidence="1">
    <location>
        <begin position="25"/>
        <end position="46"/>
    </location>
</feature>
<keyword evidence="1" id="KW-0812">Transmembrane</keyword>
<dbReference type="InterPro" id="IPR018649">
    <property type="entry name" value="SHOCT"/>
</dbReference>
<keyword evidence="1" id="KW-1133">Transmembrane helix</keyword>
<comment type="caution">
    <text evidence="3">The sequence shown here is derived from an EMBL/GenBank/DDBJ whole genome shotgun (WGS) entry which is preliminary data.</text>
</comment>
<evidence type="ECO:0000259" key="2">
    <source>
        <dbReference type="Pfam" id="PF09851"/>
    </source>
</evidence>
<organism evidence="3 4">
    <name type="scientific">Lysinibacillus xylanilyticus</name>
    <dbReference type="NCBI Taxonomy" id="582475"/>
    <lineage>
        <taxon>Bacteria</taxon>
        <taxon>Bacillati</taxon>
        <taxon>Bacillota</taxon>
        <taxon>Bacilli</taxon>
        <taxon>Bacillales</taxon>
        <taxon>Bacillaceae</taxon>
        <taxon>Lysinibacillus</taxon>
    </lineage>
</organism>
<dbReference type="Proteomes" id="UP001527052">
    <property type="component" value="Unassembled WGS sequence"/>
</dbReference>
<dbReference type="EMBL" id="JAMDLZ010000001">
    <property type="protein sequence ID" value="MCY9545359.1"/>
    <property type="molecule type" value="Genomic_DNA"/>
</dbReference>
<accession>A0ABT4EM86</accession>
<protein>
    <submittedName>
        <fullName evidence="3">SHOCT domain-containing protein</fullName>
    </submittedName>
</protein>
<evidence type="ECO:0000256" key="1">
    <source>
        <dbReference type="SAM" id="Phobius"/>
    </source>
</evidence>